<sequence>MNPDDALDAYPPPRDLGDSGRGLWAHLTEAYSWRYDELVMVERACRLVDVINRREREVAELGTLEATDHRGAPVDHPVAAGLARDLNALRLVMASLGIAGSTSTSTRTSSQARSVAARSAANTRWRTG</sequence>
<dbReference type="RefSeq" id="WP_378022489.1">
    <property type="nucleotide sequence ID" value="NZ_JBHSKG010000010.1"/>
</dbReference>
<evidence type="ECO:0000313" key="3">
    <source>
        <dbReference type="Proteomes" id="UP001596175"/>
    </source>
</evidence>
<comment type="caution">
    <text evidence="2">The sequence shown here is derived from an EMBL/GenBank/DDBJ whole genome shotgun (WGS) entry which is preliminary data.</text>
</comment>
<evidence type="ECO:0000256" key="1">
    <source>
        <dbReference type="SAM" id="MobiDB-lite"/>
    </source>
</evidence>
<proteinExistence type="predicted"/>
<organism evidence="2 3">
    <name type="scientific">Actinomycetospora rhizophila</name>
    <dbReference type="NCBI Taxonomy" id="1416876"/>
    <lineage>
        <taxon>Bacteria</taxon>
        <taxon>Bacillati</taxon>
        <taxon>Actinomycetota</taxon>
        <taxon>Actinomycetes</taxon>
        <taxon>Pseudonocardiales</taxon>
        <taxon>Pseudonocardiaceae</taxon>
        <taxon>Actinomycetospora</taxon>
    </lineage>
</organism>
<reference evidence="3" key="1">
    <citation type="journal article" date="2019" name="Int. J. Syst. Evol. Microbiol.">
        <title>The Global Catalogue of Microorganisms (GCM) 10K type strain sequencing project: providing services to taxonomists for standard genome sequencing and annotation.</title>
        <authorList>
            <consortium name="The Broad Institute Genomics Platform"/>
            <consortium name="The Broad Institute Genome Sequencing Center for Infectious Disease"/>
            <person name="Wu L."/>
            <person name="Ma J."/>
        </authorList>
    </citation>
    <scope>NUCLEOTIDE SEQUENCE [LARGE SCALE GENOMIC DNA]</scope>
    <source>
        <strain evidence="3">XZYJ18</strain>
    </source>
</reference>
<feature type="region of interest" description="Disordered" evidence="1">
    <location>
        <begin position="101"/>
        <end position="128"/>
    </location>
</feature>
<dbReference type="Proteomes" id="UP001596175">
    <property type="component" value="Unassembled WGS sequence"/>
</dbReference>
<dbReference type="EMBL" id="JBHSKG010000010">
    <property type="protein sequence ID" value="MFC5140318.1"/>
    <property type="molecule type" value="Genomic_DNA"/>
</dbReference>
<gene>
    <name evidence="2" type="ORF">ACFPK1_18910</name>
</gene>
<keyword evidence="3" id="KW-1185">Reference proteome</keyword>
<evidence type="ECO:0008006" key="4">
    <source>
        <dbReference type="Google" id="ProtNLM"/>
    </source>
</evidence>
<evidence type="ECO:0000313" key="2">
    <source>
        <dbReference type="EMBL" id="MFC5140318.1"/>
    </source>
</evidence>
<accession>A0ABV9ZFJ3</accession>
<name>A0ABV9ZFJ3_9PSEU</name>
<protein>
    <recommendedName>
        <fullName evidence="4">Phage terminase small subunit</fullName>
    </recommendedName>
</protein>